<keyword evidence="7 9" id="KW-0573">Peptidoglycan synthesis</keyword>
<dbReference type="Pfam" id="PF03734">
    <property type="entry name" value="YkuD"/>
    <property type="match status" value="1"/>
</dbReference>
<keyword evidence="13" id="KW-1185">Reference proteome</keyword>
<accession>A0ABN4UTV2</accession>
<protein>
    <recommendedName>
        <fullName evidence="14">ErfK/YbiS/YcfS/YnhG family protein</fullName>
    </recommendedName>
</protein>
<evidence type="ECO:0000256" key="1">
    <source>
        <dbReference type="ARBA" id="ARBA00004752"/>
    </source>
</evidence>
<evidence type="ECO:0000259" key="10">
    <source>
        <dbReference type="PROSITE" id="PS51782"/>
    </source>
</evidence>
<dbReference type="PANTHER" id="PTHR30582:SF24">
    <property type="entry name" value="L,D-TRANSPEPTIDASE ERFK_SRFK-RELATED"/>
    <property type="match status" value="1"/>
</dbReference>
<dbReference type="Proteomes" id="UP000185490">
    <property type="component" value="Chromosome"/>
</dbReference>
<evidence type="ECO:0000256" key="2">
    <source>
        <dbReference type="ARBA" id="ARBA00005992"/>
    </source>
</evidence>
<evidence type="ECO:0000256" key="3">
    <source>
        <dbReference type="ARBA" id="ARBA00022676"/>
    </source>
</evidence>
<dbReference type="Gene3D" id="3.10.350.10">
    <property type="entry name" value="LysM domain"/>
    <property type="match status" value="1"/>
</dbReference>
<sequence>MKKYLLFLIMLIFSYSIFSAHYVEVENVTSTNVTLRVTPYYDAIVNPKVYIYGPTGFVRAKNIKDDLYEFEDGLYKWVIPIIFGKNKFGQTVTGVLPHPIVDIYQYRKNINIKVITDPENLSLTVKVNTDYEVISGEIDKNRMILIKTDEGYILYTNKQRKNCQNTLKIKVKVSKEKIKEISFNLFTLNGFTTYLRGDFTPYVVEKITTHVVKKGETLWEIAKKYKVRTADLQIINNLDEPDKIYAGMKLDIGTVQFTEGLTSVVVNLATSRLAVYYAKKLVKVFPVAIGRSDSMPPGIYWILDKQIDPALYWFGEYIPPRSPINGLGTRFLQLSNPTYGIHGTTKPWEIGRRISHGCVRMFNKDVEVLDAFVNLGSPVFVIKSFESFPEKLSDIPEFKEFKSQTEQIKEKIKEG</sequence>
<dbReference type="SUPFAM" id="SSF141523">
    <property type="entry name" value="L,D-transpeptidase catalytic domain-like"/>
    <property type="match status" value="1"/>
</dbReference>
<keyword evidence="4" id="KW-0808">Transferase</keyword>
<feature type="active site" description="Proton donor/acceptor" evidence="9">
    <location>
        <position position="342"/>
    </location>
</feature>
<dbReference type="InterPro" id="IPR038063">
    <property type="entry name" value="Transpep_catalytic_dom"/>
</dbReference>
<keyword evidence="8 9" id="KW-0961">Cell wall biogenesis/degradation</keyword>
<keyword evidence="5" id="KW-0378">Hydrolase</keyword>
<evidence type="ECO:0000256" key="5">
    <source>
        <dbReference type="ARBA" id="ARBA00022801"/>
    </source>
</evidence>
<dbReference type="Gene3D" id="2.40.440.10">
    <property type="entry name" value="L,D-transpeptidase catalytic domain-like"/>
    <property type="match status" value="1"/>
</dbReference>
<feature type="domain" description="LysM" evidence="10">
    <location>
        <begin position="208"/>
        <end position="252"/>
    </location>
</feature>
<comment type="pathway">
    <text evidence="1 9">Cell wall biogenesis; peptidoglycan biosynthesis.</text>
</comment>
<evidence type="ECO:0000313" key="13">
    <source>
        <dbReference type="Proteomes" id="UP000185490"/>
    </source>
</evidence>
<evidence type="ECO:0000256" key="6">
    <source>
        <dbReference type="ARBA" id="ARBA00022960"/>
    </source>
</evidence>
<dbReference type="PROSITE" id="PS51782">
    <property type="entry name" value="LYSM"/>
    <property type="match status" value="1"/>
</dbReference>
<dbReference type="SMART" id="SM00257">
    <property type="entry name" value="LysM"/>
    <property type="match status" value="1"/>
</dbReference>
<name>A0ABN4UTV2_9BACT</name>
<organism evidence="12 13">
    <name type="scientific">Thermosipho melanesiensis</name>
    <dbReference type="NCBI Taxonomy" id="46541"/>
    <lineage>
        <taxon>Bacteria</taxon>
        <taxon>Thermotogati</taxon>
        <taxon>Thermotogota</taxon>
        <taxon>Thermotogae</taxon>
        <taxon>Thermotogales</taxon>
        <taxon>Fervidobacteriaceae</taxon>
        <taxon>Thermosipho</taxon>
    </lineage>
</organism>
<evidence type="ECO:0000259" key="11">
    <source>
        <dbReference type="PROSITE" id="PS52029"/>
    </source>
</evidence>
<dbReference type="InterPro" id="IPR018392">
    <property type="entry name" value="LysM"/>
</dbReference>
<dbReference type="RefSeq" id="WP_012056774.1">
    <property type="nucleotide sequence ID" value="NZ_CP007389.1"/>
</dbReference>
<reference evidence="12 13" key="1">
    <citation type="submission" date="2014-02" db="EMBL/GenBank/DDBJ databases">
        <title>Diversity of Thermotogales isolates from hydrothermal vents.</title>
        <authorList>
            <person name="Haverkamp T.H.A."/>
            <person name="Lossouarn J."/>
            <person name="Geslin C."/>
            <person name="Nesbo C.L."/>
        </authorList>
    </citation>
    <scope>NUCLEOTIDE SEQUENCE [LARGE SCALE GENOMIC DNA]</scope>
    <source>
        <strain evidence="12 13">431</strain>
    </source>
</reference>
<evidence type="ECO:0000256" key="9">
    <source>
        <dbReference type="PROSITE-ProRule" id="PRU01373"/>
    </source>
</evidence>
<dbReference type="EMBL" id="CP007389">
    <property type="protein sequence ID" value="APT73573.1"/>
    <property type="molecule type" value="Genomic_DNA"/>
</dbReference>
<evidence type="ECO:0000256" key="8">
    <source>
        <dbReference type="ARBA" id="ARBA00023316"/>
    </source>
</evidence>
<dbReference type="SUPFAM" id="SSF54106">
    <property type="entry name" value="LysM domain"/>
    <property type="match status" value="1"/>
</dbReference>
<keyword evidence="3" id="KW-0328">Glycosyltransferase</keyword>
<dbReference type="InterPro" id="IPR005490">
    <property type="entry name" value="LD_TPept_cat_dom"/>
</dbReference>
<keyword evidence="6 9" id="KW-0133">Cell shape</keyword>
<comment type="similarity">
    <text evidence="2">Belongs to the YkuD family.</text>
</comment>
<dbReference type="Pfam" id="PF01476">
    <property type="entry name" value="LysM"/>
    <property type="match status" value="1"/>
</dbReference>
<evidence type="ECO:0000256" key="4">
    <source>
        <dbReference type="ARBA" id="ARBA00022679"/>
    </source>
</evidence>
<feature type="active site" description="Nucleophile" evidence="9">
    <location>
        <position position="358"/>
    </location>
</feature>
<evidence type="ECO:0008006" key="14">
    <source>
        <dbReference type="Google" id="ProtNLM"/>
    </source>
</evidence>
<dbReference type="InterPro" id="IPR050979">
    <property type="entry name" value="LD-transpeptidase"/>
</dbReference>
<dbReference type="InterPro" id="IPR036779">
    <property type="entry name" value="LysM_dom_sf"/>
</dbReference>
<dbReference type="PANTHER" id="PTHR30582">
    <property type="entry name" value="L,D-TRANSPEPTIDASE"/>
    <property type="match status" value="1"/>
</dbReference>
<dbReference type="CDD" id="cd16913">
    <property type="entry name" value="YkuD_like"/>
    <property type="match status" value="1"/>
</dbReference>
<evidence type="ECO:0000256" key="7">
    <source>
        <dbReference type="ARBA" id="ARBA00022984"/>
    </source>
</evidence>
<proteinExistence type="inferred from homology"/>
<dbReference type="PROSITE" id="PS52029">
    <property type="entry name" value="LD_TPASE"/>
    <property type="match status" value="1"/>
</dbReference>
<gene>
    <name evidence="12" type="ORF">BW47_02910</name>
</gene>
<dbReference type="CDD" id="cd00118">
    <property type="entry name" value="LysM"/>
    <property type="match status" value="1"/>
</dbReference>
<feature type="domain" description="L,D-TPase catalytic" evidence="11">
    <location>
        <begin position="262"/>
        <end position="382"/>
    </location>
</feature>
<evidence type="ECO:0000313" key="12">
    <source>
        <dbReference type="EMBL" id="APT73573.1"/>
    </source>
</evidence>